<feature type="chain" id="PRO_5012813250" description="DUF3108 domain-containing protein" evidence="1">
    <location>
        <begin position="18"/>
        <end position="266"/>
    </location>
</feature>
<organism evidence="2 3">
    <name type="scientific">Flavilitoribacter nigricans (strain ATCC 23147 / DSM 23189 / NBRC 102662 / NCIMB 1420 / SS-2)</name>
    <name type="common">Lewinella nigricans</name>
    <dbReference type="NCBI Taxonomy" id="1122177"/>
    <lineage>
        <taxon>Bacteria</taxon>
        <taxon>Pseudomonadati</taxon>
        <taxon>Bacteroidota</taxon>
        <taxon>Saprospiria</taxon>
        <taxon>Saprospirales</taxon>
        <taxon>Lewinellaceae</taxon>
        <taxon>Flavilitoribacter</taxon>
    </lineage>
</organism>
<evidence type="ECO:0008006" key="4">
    <source>
        <dbReference type="Google" id="ProtNLM"/>
    </source>
</evidence>
<dbReference type="EMBL" id="PDUD01000039">
    <property type="protein sequence ID" value="PHN02517.1"/>
    <property type="molecule type" value="Genomic_DNA"/>
</dbReference>
<dbReference type="RefSeq" id="WP_143473611.1">
    <property type="nucleotide sequence ID" value="NZ_PDUD01000039.1"/>
</dbReference>
<feature type="signal peptide" evidence="1">
    <location>
        <begin position="1"/>
        <end position="17"/>
    </location>
</feature>
<dbReference type="AlphaFoldDB" id="A0A2D0N236"/>
<proteinExistence type="predicted"/>
<reference evidence="2 3" key="1">
    <citation type="submission" date="2017-10" db="EMBL/GenBank/DDBJ databases">
        <title>The draft genome sequence of Lewinella nigricans NBRC 102662.</title>
        <authorList>
            <person name="Wang K."/>
        </authorList>
    </citation>
    <scope>NUCLEOTIDE SEQUENCE [LARGE SCALE GENOMIC DNA]</scope>
    <source>
        <strain evidence="2 3">NBRC 102662</strain>
    </source>
</reference>
<accession>A0A2D0N236</accession>
<name>A0A2D0N236_FLAN2</name>
<comment type="caution">
    <text evidence="2">The sequence shown here is derived from an EMBL/GenBank/DDBJ whole genome shotgun (WGS) entry which is preliminary data.</text>
</comment>
<sequence length="266" mass="31231">MFRLVISLCLLTGCTIAALSQNEGFRFSGKVARGDYYLLRGKMDGKYDIHMYLTVQQGARCGEGWKAIQHKNGGIDGWYKYERIGQKLPITGTYLNEHSVRLFVPQTPGDTIDAITCEMENYRETFWNESDFDLTRLRWQKKGARKVRQVELEVLHDPGRDTVLLIFERPDKKPEFFNMGQLLGLPEIDKIEVIAYTRSGTSYHLLFRLEYNGWREYREYLGHLVLNEQAGIEDLRYFLSYDSWQPEKEKLIYDARHPERGIRKPE</sequence>
<dbReference type="Proteomes" id="UP000223913">
    <property type="component" value="Unassembled WGS sequence"/>
</dbReference>
<keyword evidence="1" id="KW-0732">Signal</keyword>
<evidence type="ECO:0000256" key="1">
    <source>
        <dbReference type="SAM" id="SignalP"/>
    </source>
</evidence>
<gene>
    <name evidence="2" type="ORF">CRP01_31570</name>
</gene>
<protein>
    <recommendedName>
        <fullName evidence="4">DUF3108 domain-containing protein</fullName>
    </recommendedName>
</protein>
<evidence type="ECO:0000313" key="2">
    <source>
        <dbReference type="EMBL" id="PHN02517.1"/>
    </source>
</evidence>
<evidence type="ECO:0000313" key="3">
    <source>
        <dbReference type="Proteomes" id="UP000223913"/>
    </source>
</evidence>
<keyword evidence="3" id="KW-1185">Reference proteome</keyword>